<evidence type="ECO:0000256" key="1">
    <source>
        <dbReference type="ARBA" id="ARBA00004141"/>
    </source>
</evidence>
<dbReference type="InterPro" id="IPR003439">
    <property type="entry name" value="ABC_transporter-like_ATP-bd"/>
</dbReference>
<keyword evidence="13" id="KW-1185">Reference proteome</keyword>
<evidence type="ECO:0000313" key="12">
    <source>
        <dbReference type="EMBL" id="KAF1817636.1"/>
    </source>
</evidence>
<keyword evidence="5" id="KW-0547">Nucleotide-binding</keyword>
<feature type="transmembrane region" description="Helical" evidence="10">
    <location>
        <begin position="698"/>
        <end position="720"/>
    </location>
</feature>
<feature type="domain" description="ABC transporter" evidence="11">
    <location>
        <begin position="90"/>
        <end position="343"/>
    </location>
</feature>
<reference evidence="12 14" key="1">
    <citation type="submission" date="2020-01" db="EMBL/GenBank/DDBJ databases">
        <authorList>
            <consortium name="DOE Joint Genome Institute"/>
            <person name="Haridas S."/>
            <person name="Albert R."/>
            <person name="Binder M."/>
            <person name="Bloem J."/>
            <person name="Labutti K."/>
            <person name="Salamov A."/>
            <person name="Andreopoulos B."/>
            <person name="Baker S.E."/>
            <person name="Barry K."/>
            <person name="Bills G."/>
            <person name="Bluhm B.H."/>
            <person name="Cannon C."/>
            <person name="Castanera R."/>
            <person name="Culley D.E."/>
            <person name="Daum C."/>
            <person name="Ezra D."/>
            <person name="Gonzalez J.B."/>
            <person name="Henrissat B."/>
            <person name="Kuo A."/>
            <person name="Liang C."/>
            <person name="Lipzen A."/>
            <person name="Lutzoni F."/>
            <person name="Magnuson J."/>
            <person name="Mondo S."/>
            <person name="Nolan M."/>
            <person name="Ohm R."/>
            <person name="Pangilinan J."/>
            <person name="Park H.-J."/>
            <person name="Ramirez L."/>
            <person name="Alfaro M."/>
            <person name="Sun H."/>
            <person name="Tritt A."/>
            <person name="Yoshinaga Y."/>
            <person name="Zwiers L.-H."/>
            <person name="Turgeon B.G."/>
            <person name="Goodwin S.B."/>
            <person name="Spatafora J.W."/>
            <person name="Crous P.W."/>
            <person name="Grigoriev I.V."/>
        </authorList>
    </citation>
    <scope>NUCLEOTIDE SEQUENCE</scope>
    <source>
        <strain evidence="12 14">CBS 781.70</strain>
    </source>
</reference>
<feature type="region of interest" description="Disordered" evidence="9">
    <location>
        <begin position="1"/>
        <end position="54"/>
    </location>
</feature>
<dbReference type="SUPFAM" id="SSF52540">
    <property type="entry name" value="P-loop containing nucleoside triphosphate hydrolases"/>
    <property type="match status" value="2"/>
</dbReference>
<dbReference type="GeneID" id="54421506"/>
<dbReference type="InterPro" id="IPR010929">
    <property type="entry name" value="PDR_CDR_ABC"/>
</dbReference>
<dbReference type="InterPro" id="IPR003593">
    <property type="entry name" value="AAA+_ATPase"/>
</dbReference>
<feature type="transmembrane region" description="Helical" evidence="10">
    <location>
        <begin position="1186"/>
        <end position="1212"/>
    </location>
</feature>
<dbReference type="GO" id="GO:0016020">
    <property type="term" value="C:membrane"/>
    <property type="evidence" value="ECO:0007669"/>
    <property type="project" value="UniProtKB-SubCell"/>
</dbReference>
<feature type="transmembrane region" description="Helical" evidence="10">
    <location>
        <begin position="565"/>
        <end position="589"/>
    </location>
</feature>
<feature type="transmembrane region" description="Helical" evidence="10">
    <location>
        <begin position="1290"/>
        <end position="1310"/>
    </location>
</feature>
<evidence type="ECO:0000256" key="9">
    <source>
        <dbReference type="SAM" id="MobiDB-lite"/>
    </source>
</evidence>
<dbReference type="Pfam" id="PF00005">
    <property type="entry name" value="ABC_tran"/>
    <property type="match status" value="2"/>
</dbReference>
<evidence type="ECO:0000313" key="14">
    <source>
        <dbReference type="RefSeq" id="XP_033539267.1"/>
    </source>
</evidence>
<dbReference type="PANTHER" id="PTHR19241">
    <property type="entry name" value="ATP-BINDING CASSETTE TRANSPORTER"/>
    <property type="match status" value="1"/>
</dbReference>
<protein>
    <recommendedName>
        <fullName evidence="11">ABC transporter domain-containing protein</fullName>
    </recommendedName>
</protein>
<dbReference type="Pfam" id="PF01061">
    <property type="entry name" value="ABC2_membrane"/>
    <property type="match status" value="2"/>
</dbReference>
<dbReference type="FunFam" id="3.40.50.300:FF:000054">
    <property type="entry name" value="ABC multidrug transporter atrF"/>
    <property type="match status" value="1"/>
</dbReference>
<evidence type="ECO:0000256" key="10">
    <source>
        <dbReference type="SAM" id="Phobius"/>
    </source>
</evidence>
<proteinExistence type="inferred from homology"/>
<dbReference type="Pfam" id="PF19055">
    <property type="entry name" value="ABC2_membrane_7"/>
    <property type="match status" value="1"/>
</dbReference>
<feature type="transmembrane region" description="Helical" evidence="10">
    <location>
        <begin position="527"/>
        <end position="553"/>
    </location>
</feature>
<dbReference type="Proteomes" id="UP000504638">
    <property type="component" value="Unplaced"/>
</dbReference>
<evidence type="ECO:0000256" key="5">
    <source>
        <dbReference type="ARBA" id="ARBA00022741"/>
    </source>
</evidence>
<reference evidence="14" key="3">
    <citation type="submission" date="2025-04" db="UniProtKB">
        <authorList>
            <consortium name="RefSeq"/>
        </authorList>
    </citation>
    <scope>IDENTIFICATION</scope>
    <source>
        <strain evidence="14">CBS 781.70</strain>
    </source>
</reference>
<accession>A0A6G1GI55</accession>
<dbReference type="GO" id="GO:0016887">
    <property type="term" value="F:ATP hydrolysis activity"/>
    <property type="evidence" value="ECO:0007669"/>
    <property type="project" value="InterPro"/>
</dbReference>
<dbReference type="InterPro" id="IPR027417">
    <property type="entry name" value="P-loop_NTPase"/>
</dbReference>
<organism evidence="12">
    <name type="scientific">Eremomyces bilateralis CBS 781.70</name>
    <dbReference type="NCBI Taxonomy" id="1392243"/>
    <lineage>
        <taxon>Eukaryota</taxon>
        <taxon>Fungi</taxon>
        <taxon>Dikarya</taxon>
        <taxon>Ascomycota</taxon>
        <taxon>Pezizomycotina</taxon>
        <taxon>Dothideomycetes</taxon>
        <taxon>Dothideomycetes incertae sedis</taxon>
        <taxon>Eremomycetales</taxon>
        <taxon>Eremomycetaceae</taxon>
        <taxon>Eremomyces</taxon>
    </lineage>
</organism>
<keyword evidence="3" id="KW-0813">Transport</keyword>
<feature type="transmembrane region" description="Helical" evidence="10">
    <location>
        <begin position="1255"/>
        <end position="1278"/>
    </location>
</feature>
<dbReference type="Gene3D" id="3.40.50.300">
    <property type="entry name" value="P-loop containing nucleotide triphosphate hydrolases"/>
    <property type="match status" value="2"/>
</dbReference>
<evidence type="ECO:0000256" key="6">
    <source>
        <dbReference type="ARBA" id="ARBA00022840"/>
    </source>
</evidence>
<evidence type="ECO:0000256" key="2">
    <source>
        <dbReference type="ARBA" id="ARBA00006012"/>
    </source>
</evidence>
<keyword evidence="7 10" id="KW-1133">Transmembrane helix</keyword>
<dbReference type="GO" id="GO:0140359">
    <property type="term" value="F:ABC-type transporter activity"/>
    <property type="evidence" value="ECO:0007669"/>
    <property type="project" value="InterPro"/>
</dbReference>
<dbReference type="InterPro" id="IPR034001">
    <property type="entry name" value="ABCG_PDR_1"/>
</dbReference>
<gene>
    <name evidence="12 14" type="ORF">P152DRAFT_470035</name>
</gene>
<dbReference type="InterPro" id="IPR017871">
    <property type="entry name" value="ABC_transporter-like_CS"/>
</dbReference>
<evidence type="ECO:0000256" key="4">
    <source>
        <dbReference type="ARBA" id="ARBA00022692"/>
    </source>
</evidence>
<keyword evidence="8 10" id="KW-0472">Membrane</keyword>
<comment type="similarity">
    <text evidence="2">Belongs to the ABC transporter superfamily. ABCG family. PDR (TC 3.A.1.205) subfamily.</text>
</comment>
<feature type="compositionally biased region" description="Basic and acidic residues" evidence="9">
    <location>
        <begin position="22"/>
        <end position="41"/>
    </location>
</feature>
<evidence type="ECO:0000256" key="3">
    <source>
        <dbReference type="ARBA" id="ARBA00022448"/>
    </source>
</evidence>
<feature type="transmembrane region" description="Helical" evidence="10">
    <location>
        <begin position="601"/>
        <end position="623"/>
    </location>
</feature>
<keyword evidence="6" id="KW-0067">ATP-binding</keyword>
<comment type="subcellular location">
    <subcellularLocation>
        <location evidence="1">Membrane</location>
        <topology evidence="1">Multi-pass membrane protein</topology>
    </subcellularLocation>
</comment>
<dbReference type="InterPro" id="IPR034003">
    <property type="entry name" value="ABCG_PDR_2"/>
</dbReference>
<dbReference type="PROSITE" id="PS50893">
    <property type="entry name" value="ABC_TRANSPORTER_2"/>
    <property type="match status" value="2"/>
</dbReference>
<evidence type="ECO:0000256" key="7">
    <source>
        <dbReference type="ARBA" id="ARBA00022989"/>
    </source>
</evidence>
<dbReference type="SMART" id="SM00382">
    <property type="entry name" value="AAA"/>
    <property type="match status" value="2"/>
</dbReference>
<dbReference type="CDD" id="cd03232">
    <property type="entry name" value="ABCG_PDR_domain2"/>
    <property type="match status" value="1"/>
</dbReference>
<feature type="compositionally biased region" description="Polar residues" evidence="9">
    <location>
        <begin position="1"/>
        <end position="15"/>
    </location>
</feature>
<keyword evidence="4 10" id="KW-0812">Transmembrane</keyword>
<feature type="transmembrane region" description="Helical" evidence="10">
    <location>
        <begin position="487"/>
        <end position="506"/>
    </location>
</feature>
<dbReference type="OrthoDB" id="245989at2759"/>
<evidence type="ECO:0000313" key="13">
    <source>
        <dbReference type="Proteomes" id="UP000504638"/>
    </source>
</evidence>
<dbReference type="PROSITE" id="PS00211">
    <property type="entry name" value="ABC_TRANSPORTER_1"/>
    <property type="match status" value="1"/>
</dbReference>
<evidence type="ECO:0000256" key="8">
    <source>
        <dbReference type="ARBA" id="ARBA00023136"/>
    </source>
</evidence>
<reference evidence="14" key="2">
    <citation type="submission" date="2020-04" db="EMBL/GenBank/DDBJ databases">
        <authorList>
            <consortium name="NCBI Genome Project"/>
        </authorList>
    </citation>
    <scope>NUCLEOTIDE SEQUENCE</scope>
    <source>
        <strain evidence="14">CBS 781.70</strain>
    </source>
</reference>
<feature type="transmembrane region" description="Helical" evidence="10">
    <location>
        <begin position="454"/>
        <end position="475"/>
    </location>
</feature>
<dbReference type="InterPro" id="IPR043926">
    <property type="entry name" value="ABCG_dom"/>
</dbReference>
<sequence length="1413" mass="158142">MSDLTSWQAGQSNPSGGPWPEQGEKQEDGSRSELESSEGHDIPSSSPDNDIKNGSCWTGIKKRLTVTFKDLSILVNERGTDYCETFASRIDPRGIINGIKARKLPQKHILHQVTGQVRPGEMLLVVGRPGSGCTSLLRMLANDRASLKSIQGEVHFGNADHVEAKQFRHQMILNNEDDIHFPTLSVAQTLEFALWTNVPDYRPDELKKINHYTSNASSDILGSLAIGHTADTLVGNEFVRGVSGGERKRVSIAEVMAGQAPVQCWDNSTRGLDASTALDFGRTLRSSAQKQEKTVIASFYQTGNALYNLFDKVLVLCEGREIYHGPRELAKSYFEDMGFICPKGGSVADFLTGAAVHTERKIKPGFESSVPNTADEFEQRFKQSKVYIAMIEDMVDPAALEYEIEDLKQAMTLERQKSPLFRQIHSAYTVSLWDQTIACAVRSFQIMWGDRWSLIMKVVSALVQALMTGSLFYNLSTTSSSVFLRPGALFFGILYFCLQMLSETTASFMGRPIISRHKRFGFYRPTAYCIAAVLVDIPIVFTQVTIFTIVYYFMVHFQVSAAKFFTYWVVLNAITLCFASQYRAIGALFRHFGNASKVSGTITMIMMIYSGYLIPFTSMHVWFRWIFWINPASYAFESLMGNEWSGLQLSCQSPQYLPYGASYDNDHYRACSVIGSNGNTISGDAYIASQYNFSRYHVWRGFGVIIGFWIFFACLTAIGFEMADSTGGSAKLLFKRGSNPSIDGDVLDEEKTVVSTQTTASTAGPATEELNNSSHQSIFTWKDLDYFVNVHGDEKQLLQKISGFARPGQLVALMGTSGAGKTTLMDVLAQRKDAGRIEGSIHVNGKPQDITFQRTTGYCEQMDVHESTSTVRESLLFSARLRQEHSIPDQEKVDYVEEIIDLLELRKIKDAIVGEPGAGLNIEQRKRLTLGVELVAKPRLLFLDEPTSGLDGQSAFNIVRFMRKLADSGQVVICTVHQPSAALFDAFDSLLLLAKGGRTTYFGKTGENSTHLLDYFARNGATCDPDANPAEHIIDVVQGRSTTGKDWVQIWEESPERQNMMQELESLDREALQHAPIIDEESQHDQVHDFATPIPYQIRLVTIRQSIALWRNPDYVWNKIHMHILQALFAGFTFWMIGDGSFDLQLRLMAVFNFVFVAPGMINQLQPLFLRNRDVFETREKKSKTYHWLAFIVAECVSEIPWLIICGTVYFACWYFTAGFPVQASISGQIYVQMLLYEFLYTAIGQAIATYSPNAYFASLLNPVIIGAVLINFCGVVVPYDQIVVFWRYWIYYLNPFSYLVGGLLAALLWDVPVNCKGSELTDIPLPSGQTCGEYMSAFLGNNAGYIVDGNSTSSCQYCPYKAGAEYAQTFNLKAKYYGWRDVGITALFCIASYGLVVLMMKIRTKATKRSSD</sequence>
<dbReference type="InterPro" id="IPR013525">
    <property type="entry name" value="ABC2_TM"/>
</dbReference>
<dbReference type="EMBL" id="ML975149">
    <property type="protein sequence ID" value="KAF1817636.1"/>
    <property type="molecule type" value="Genomic_DNA"/>
</dbReference>
<evidence type="ECO:0000259" key="11">
    <source>
        <dbReference type="PROSITE" id="PS50893"/>
    </source>
</evidence>
<dbReference type="RefSeq" id="XP_033539267.1">
    <property type="nucleotide sequence ID" value="XM_033680936.1"/>
</dbReference>
<dbReference type="GO" id="GO:0005524">
    <property type="term" value="F:ATP binding"/>
    <property type="evidence" value="ECO:0007669"/>
    <property type="project" value="UniProtKB-KW"/>
</dbReference>
<name>A0A6G1GI55_9PEZI</name>
<dbReference type="Pfam" id="PF06422">
    <property type="entry name" value="PDR_CDR"/>
    <property type="match status" value="1"/>
</dbReference>
<dbReference type="CDD" id="cd03233">
    <property type="entry name" value="ABCG_PDR_domain1"/>
    <property type="match status" value="1"/>
</dbReference>
<feature type="transmembrane region" description="Helical" evidence="10">
    <location>
        <begin position="1144"/>
        <end position="1165"/>
    </location>
</feature>
<feature type="domain" description="ABC transporter" evidence="11">
    <location>
        <begin position="779"/>
        <end position="1021"/>
    </location>
</feature>
<feature type="transmembrane region" description="Helical" evidence="10">
    <location>
        <begin position="1383"/>
        <end position="1401"/>
    </location>
</feature>